<evidence type="ECO:0000256" key="6">
    <source>
        <dbReference type="ARBA" id="ARBA00023163"/>
    </source>
</evidence>
<dbReference type="GO" id="GO:0000981">
    <property type="term" value="F:DNA-binding transcription factor activity, RNA polymerase II-specific"/>
    <property type="evidence" value="ECO:0007669"/>
    <property type="project" value="TreeGrafter"/>
</dbReference>
<evidence type="ECO:0000256" key="8">
    <source>
        <dbReference type="SAM" id="MobiDB-lite"/>
    </source>
</evidence>
<accession>A0AAN8PQE6</accession>
<proteinExistence type="predicted"/>
<dbReference type="SUPFAM" id="SSF47459">
    <property type="entry name" value="HLH, helix-loop-helix DNA-binding domain"/>
    <property type="match status" value="1"/>
</dbReference>
<organism evidence="10 11">
    <name type="scientific">Polyplax serrata</name>
    <name type="common">Common mouse louse</name>
    <dbReference type="NCBI Taxonomy" id="468196"/>
    <lineage>
        <taxon>Eukaryota</taxon>
        <taxon>Metazoa</taxon>
        <taxon>Ecdysozoa</taxon>
        <taxon>Arthropoda</taxon>
        <taxon>Hexapoda</taxon>
        <taxon>Insecta</taxon>
        <taxon>Pterygota</taxon>
        <taxon>Neoptera</taxon>
        <taxon>Paraneoptera</taxon>
        <taxon>Psocodea</taxon>
        <taxon>Troctomorpha</taxon>
        <taxon>Phthiraptera</taxon>
        <taxon>Anoplura</taxon>
        <taxon>Polyplacidae</taxon>
        <taxon>Polyplax</taxon>
    </lineage>
</organism>
<gene>
    <name evidence="10" type="ORF">RUM43_014782</name>
</gene>
<dbReference type="Proteomes" id="UP001372834">
    <property type="component" value="Unassembled WGS sequence"/>
</dbReference>
<dbReference type="SMART" id="SM00353">
    <property type="entry name" value="HLH"/>
    <property type="match status" value="1"/>
</dbReference>
<dbReference type="GO" id="GO:0016360">
    <property type="term" value="P:sensory organ precursor cell fate determination"/>
    <property type="evidence" value="ECO:0007669"/>
    <property type="project" value="UniProtKB-ARBA"/>
</dbReference>
<evidence type="ECO:0000256" key="5">
    <source>
        <dbReference type="ARBA" id="ARBA00023015"/>
    </source>
</evidence>
<keyword evidence="2" id="KW-0217">Developmental protein</keyword>
<dbReference type="PROSITE" id="PS50888">
    <property type="entry name" value="BHLH"/>
    <property type="match status" value="1"/>
</dbReference>
<keyword evidence="5" id="KW-0805">Transcription regulation</keyword>
<sequence>MAVATEVFRDLKALTSLSNNLSTGAMDAFYQPPSPPNSSHASPPLRNLHYQLTIKPDLISATYQIPSPESFRSLSPNSDMSFRDVTAANRHYALLVPSDPIICTDVFECAKRCQRTGELLSKASIGKDLNDRTLNKDGKEICLSSTDNLIMKGEYAPEVQCKDKMLQKYFEYDEDTNSSYNTYEESEGSEEMDEEKCKRPGRRRKSQKLVSPLVIKKRRLAANARERRRMENLNKAFDRLRTHLPSLGSDRQLSKYETLQMAQTYISALCDLLQ</sequence>
<dbReference type="GO" id="GO:0045944">
    <property type="term" value="P:positive regulation of transcription by RNA polymerase II"/>
    <property type="evidence" value="ECO:0007669"/>
    <property type="project" value="TreeGrafter"/>
</dbReference>
<dbReference type="InterPro" id="IPR050359">
    <property type="entry name" value="bHLH_transcription_factors"/>
</dbReference>
<evidence type="ECO:0000256" key="7">
    <source>
        <dbReference type="ARBA" id="ARBA00023242"/>
    </source>
</evidence>
<evidence type="ECO:0000256" key="4">
    <source>
        <dbReference type="ARBA" id="ARBA00022902"/>
    </source>
</evidence>
<dbReference type="Gene3D" id="4.10.280.10">
    <property type="entry name" value="Helix-loop-helix DNA-binding domain"/>
    <property type="match status" value="1"/>
</dbReference>
<feature type="domain" description="BHLH" evidence="9">
    <location>
        <begin position="217"/>
        <end position="269"/>
    </location>
</feature>
<comment type="caution">
    <text evidence="10">The sequence shown here is derived from an EMBL/GenBank/DDBJ whole genome shotgun (WGS) entry which is preliminary data.</text>
</comment>
<dbReference type="InterPro" id="IPR036638">
    <property type="entry name" value="HLH_DNA-bd_sf"/>
</dbReference>
<dbReference type="AlphaFoldDB" id="A0AAN8PQE6"/>
<comment type="subcellular location">
    <subcellularLocation>
        <location evidence="1">Nucleus</location>
    </subcellularLocation>
</comment>
<dbReference type="PANTHER" id="PTHR19290:SF169">
    <property type="entry name" value="PROTEIN ATONAL"/>
    <property type="match status" value="1"/>
</dbReference>
<protein>
    <recommendedName>
        <fullName evidence="9">BHLH domain-containing protein</fullName>
    </recommendedName>
</protein>
<evidence type="ECO:0000256" key="1">
    <source>
        <dbReference type="ARBA" id="ARBA00004123"/>
    </source>
</evidence>
<keyword evidence="4" id="KW-0524">Neurogenesis</keyword>
<dbReference type="GO" id="GO:0046982">
    <property type="term" value="F:protein heterodimerization activity"/>
    <property type="evidence" value="ECO:0007669"/>
    <property type="project" value="UniProtKB-ARBA"/>
</dbReference>
<name>A0AAN8PQE6_POLSC</name>
<evidence type="ECO:0000313" key="10">
    <source>
        <dbReference type="EMBL" id="KAK6630437.1"/>
    </source>
</evidence>
<dbReference type="GO" id="GO:0061564">
    <property type="term" value="P:axon development"/>
    <property type="evidence" value="ECO:0007669"/>
    <property type="project" value="TreeGrafter"/>
</dbReference>
<keyword evidence="6" id="KW-0804">Transcription</keyword>
<evidence type="ECO:0000256" key="2">
    <source>
        <dbReference type="ARBA" id="ARBA00022473"/>
    </source>
</evidence>
<dbReference type="FunFam" id="4.10.280.10:FF:000025">
    <property type="entry name" value="protein atonal homolog 7"/>
    <property type="match status" value="1"/>
</dbReference>
<keyword evidence="3" id="KW-0221">Differentiation</keyword>
<dbReference type="InterPro" id="IPR011598">
    <property type="entry name" value="bHLH_dom"/>
</dbReference>
<dbReference type="EMBL" id="JAWJWE010000011">
    <property type="protein sequence ID" value="KAK6630437.1"/>
    <property type="molecule type" value="Genomic_DNA"/>
</dbReference>
<reference evidence="10 11" key="1">
    <citation type="submission" date="2023-10" db="EMBL/GenBank/DDBJ databases">
        <title>Genomes of two closely related lineages of the louse Polyplax serrata with different host specificities.</title>
        <authorList>
            <person name="Martinu J."/>
            <person name="Tarabai H."/>
            <person name="Stefka J."/>
            <person name="Hypsa V."/>
        </authorList>
    </citation>
    <scope>NUCLEOTIDE SEQUENCE [LARGE SCALE GENOMIC DNA]</scope>
    <source>
        <strain evidence="10">HR10_N</strain>
    </source>
</reference>
<feature type="compositionally biased region" description="Acidic residues" evidence="8">
    <location>
        <begin position="184"/>
        <end position="194"/>
    </location>
</feature>
<keyword evidence="7" id="KW-0539">Nucleus</keyword>
<dbReference type="Pfam" id="PF00010">
    <property type="entry name" value="HLH"/>
    <property type="match status" value="1"/>
</dbReference>
<dbReference type="GO" id="GO:0070888">
    <property type="term" value="F:E-box binding"/>
    <property type="evidence" value="ECO:0007669"/>
    <property type="project" value="TreeGrafter"/>
</dbReference>
<dbReference type="PANTHER" id="PTHR19290">
    <property type="entry name" value="BASIC HELIX-LOOP-HELIX PROTEIN NEUROGENIN-RELATED"/>
    <property type="match status" value="1"/>
</dbReference>
<evidence type="ECO:0000313" key="11">
    <source>
        <dbReference type="Proteomes" id="UP001372834"/>
    </source>
</evidence>
<evidence type="ECO:0000256" key="3">
    <source>
        <dbReference type="ARBA" id="ARBA00022782"/>
    </source>
</evidence>
<dbReference type="GO" id="GO:0005634">
    <property type="term" value="C:nucleus"/>
    <property type="evidence" value="ECO:0007669"/>
    <property type="project" value="UniProtKB-SubCell"/>
</dbReference>
<evidence type="ECO:0000259" key="9">
    <source>
        <dbReference type="PROSITE" id="PS50888"/>
    </source>
</evidence>
<feature type="region of interest" description="Disordered" evidence="8">
    <location>
        <begin position="178"/>
        <end position="208"/>
    </location>
</feature>